<name>A0A2S1GNS0_9CAUD</name>
<keyword evidence="2" id="KW-1185">Reference proteome</keyword>
<dbReference type="EMBL" id="MH051913">
    <property type="protein sequence ID" value="AWD91020.1"/>
    <property type="molecule type" value="Genomic_DNA"/>
</dbReference>
<protein>
    <submittedName>
        <fullName evidence="1">Uncharacterized protein</fullName>
    </submittedName>
</protein>
<dbReference type="GeneID" id="65111761"/>
<accession>A0A2S1GNS0</accession>
<reference evidence="1 2" key="1">
    <citation type="submission" date="2018-03" db="EMBL/GenBank/DDBJ databases">
        <title>Complete genome sequence analysis of Enterobacteria phage IME281.</title>
        <authorList>
            <person name="Li P."/>
            <person name="Wang J."/>
            <person name="Tong Y."/>
        </authorList>
    </citation>
    <scope>NUCLEOTIDE SEQUENCE [LARGE SCALE GENOMIC DNA]</scope>
</reference>
<dbReference type="KEGG" id="vg:65111761"/>
<dbReference type="RefSeq" id="YP_010094153.1">
    <property type="nucleotide sequence ID" value="NC_055740.1"/>
</dbReference>
<organism evidence="1 2">
    <name type="scientific">Enterobacteria phage vB_EcoM_IME281</name>
    <dbReference type="NCBI Taxonomy" id="2163887"/>
    <lineage>
        <taxon>Viruses</taxon>
        <taxon>Duplodnaviria</taxon>
        <taxon>Heunggongvirae</taxon>
        <taxon>Uroviricota</taxon>
        <taxon>Caudoviricetes</taxon>
        <taxon>Pantevenvirales</taxon>
        <taxon>Straboviridae</taxon>
        <taxon>Tevenvirinae</taxon>
        <taxon>Dhakavirus</taxon>
        <taxon>Dhakavirus ime281</taxon>
    </lineage>
</organism>
<evidence type="ECO:0000313" key="1">
    <source>
        <dbReference type="EMBL" id="AWD91020.1"/>
    </source>
</evidence>
<dbReference type="Proteomes" id="UP000246926">
    <property type="component" value="Segment"/>
</dbReference>
<proteinExistence type="predicted"/>
<sequence length="114" mass="13227">MSKVFFGNAKVMFFEQLSLKEALAAFNQELVTGLDSKTMASADFVFVQDPDTGFYRFIKFRMSMDPDYRSAYYVSYENVIKELRDTYGRALNPLNKVYNASFYTSGFILEQLQK</sequence>
<evidence type="ECO:0000313" key="2">
    <source>
        <dbReference type="Proteomes" id="UP000246926"/>
    </source>
</evidence>